<dbReference type="PRINTS" id="PR01217">
    <property type="entry name" value="PRICHEXTENSN"/>
</dbReference>
<feature type="region of interest" description="Disordered" evidence="1">
    <location>
        <begin position="1"/>
        <end position="139"/>
    </location>
</feature>
<evidence type="ECO:0000256" key="1">
    <source>
        <dbReference type="SAM" id="MobiDB-lite"/>
    </source>
</evidence>
<sequence>MAAHPTTYPPVPREGIPIPNPPSKATPPTSTPTNPPPSPLPDTTQEPEVQRGRRRRRFPDDPILTITKHQPSSTTPRTPYRHPSSTDSSTFRGRVRHRSTSASIPLPPLFRTDSSTPTPIPIGTPTTRTPTRTPTSAANANANANAAGTMRYLRVVQIERERAPLRRRRRRSLSPSRSRSPAGLACCSFAGGDGGSGGSGVVGVGVGGGGAGRGVGVGSTGSGSGWRVWWWVFLGPVAVVAVRVVVRAVVVRVGAGLVPSAVERGRAPEDGGEVVVGWGDGLLRWGERQESGVGEVSRVVMRLMVSHDGCGDRIACQIHDPSPDFWSLEFRCYNVIVCL</sequence>
<dbReference type="EMBL" id="JAUEPN010000007">
    <property type="protein sequence ID" value="KAK3292326.1"/>
    <property type="molecule type" value="Genomic_DNA"/>
</dbReference>
<feature type="compositionally biased region" description="Low complexity" evidence="1">
    <location>
        <begin position="115"/>
        <end position="139"/>
    </location>
</feature>
<dbReference type="GeneID" id="87836611"/>
<evidence type="ECO:0000313" key="2">
    <source>
        <dbReference type="EMBL" id="KAK3292326.1"/>
    </source>
</evidence>
<protein>
    <submittedName>
        <fullName evidence="2">Uncharacterized protein</fullName>
    </submittedName>
</protein>
<proteinExistence type="predicted"/>
<keyword evidence="3" id="KW-1185">Reference proteome</keyword>
<evidence type="ECO:0000313" key="3">
    <source>
        <dbReference type="Proteomes" id="UP001278766"/>
    </source>
</evidence>
<dbReference type="AlphaFoldDB" id="A0AAE0HB51"/>
<feature type="compositionally biased region" description="Pro residues" evidence="1">
    <location>
        <begin position="7"/>
        <end position="40"/>
    </location>
</feature>
<feature type="compositionally biased region" description="Polar residues" evidence="1">
    <location>
        <begin position="67"/>
        <end position="91"/>
    </location>
</feature>
<reference evidence="2" key="1">
    <citation type="journal article" date="2023" name="Mol. Phylogenet. Evol.">
        <title>Genome-scale phylogeny and comparative genomics of the fungal order Sordariales.</title>
        <authorList>
            <person name="Hensen N."/>
            <person name="Bonometti L."/>
            <person name="Westerberg I."/>
            <person name="Brannstrom I.O."/>
            <person name="Guillou S."/>
            <person name="Cros-Aarteil S."/>
            <person name="Calhoun S."/>
            <person name="Haridas S."/>
            <person name="Kuo A."/>
            <person name="Mondo S."/>
            <person name="Pangilinan J."/>
            <person name="Riley R."/>
            <person name="LaButti K."/>
            <person name="Andreopoulos B."/>
            <person name="Lipzen A."/>
            <person name="Chen C."/>
            <person name="Yan M."/>
            <person name="Daum C."/>
            <person name="Ng V."/>
            <person name="Clum A."/>
            <person name="Steindorff A."/>
            <person name="Ohm R.A."/>
            <person name="Martin F."/>
            <person name="Silar P."/>
            <person name="Natvig D.O."/>
            <person name="Lalanne C."/>
            <person name="Gautier V."/>
            <person name="Ament-Velasquez S.L."/>
            <person name="Kruys A."/>
            <person name="Hutchinson M.I."/>
            <person name="Powell A.J."/>
            <person name="Barry K."/>
            <person name="Miller A.N."/>
            <person name="Grigoriev I.V."/>
            <person name="Debuchy R."/>
            <person name="Gladieux P."/>
            <person name="Hiltunen Thoren M."/>
            <person name="Johannesson H."/>
        </authorList>
    </citation>
    <scope>NUCLEOTIDE SEQUENCE</scope>
    <source>
        <strain evidence="2">CBS 168.71</strain>
    </source>
</reference>
<organism evidence="2 3">
    <name type="scientific">Chaetomium fimeti</name>
    <dbReference type="NCBI Taxonomy" id="1854472"/>
    <lineage>
        <taxon>Eukaryota</taxon>
        <taxon>Fungi</taxon>
        <taxon>Dikarya</taxon>
        <taxon>Ascomycota</taxon>
        <taxon>Pezizomycotina</taxon>
        <taxon>Sordariomycetes</taxon>
        <taxon>Sordariomycetidae</taxon>
        <taxon>Sordariales</taxon>
        <taxon>Chaetomiaceae</taxon>
        <taxon>Chaetomium</taxon>
    </lineage>
</organism>
<dbReference type="RefSeq" id="XP_062655840.1">
    <property type="nucleotide sequence ID" value="XM_062799663.1"/>
</dbReference>
<gene>
    <name evidence="2" type="ORF">B0H64DRAFT_226928</name>
</gene>
<accession>A0AAE0HB51</accession>
<dbReference type="Proteomes" id="UP001278766">
    <property type="component" value="Unassembled WGS sequence"/>
</dbReference>
<comment type="caution">
    <text evidence="2">The sequence shown here is derived from an EMBL/GenBank/DDBJ whole genome shotgun (WGS) entry which is preliminary data.</text>
</comment>
<reference evidence="2" key="2">
    <citation type="submission" date="2023-06" db="EMBL/GenBank/DDBJ databases">
        <authorList>
            <consortium name="Lawrence Berkeley National Laboratory"/>
            <person name="Haridas S."/>
            <person name="Hensen N."/>
            <person name="Bonometti L."/>
            <person name="Westerberg I."/>
            <person name="Brannstrom I.O."/>
            <person name="Guillou S."/>
            <person name="Cros-Aarteil S."/>
            <person name="Calhoun S."/>
            <person name="Kuo A."/>
            <person name="Mondo S."/>
            <person name="Pangilinan J."/>
            <person name="Riley R."/>
            <person name="Labutti K."/>
            <person name="Andreopoulos B."/>
            <person name="Lipzen A."/>
            <person name="Chen C."/>
            <person name="Yanf M."/>
            <person name="Daum C."/>
            <person name="Ng V."/>
            <person name="Clum A."/>
            <person name="Steindorff A."/>
            <person name="Ohm R."/>
            <person name="Martin F."/>
            <person name="Silar P."/>
            <person name="Natvig D."/>
            <person name="Lalanne C."/>
            <person name="Gautier V."/>
            <person name="Ament-Velasquez S.L."/>
            <person name="Kruys A."/>
            <person name="Hutchinson M.I."/>
            <person name="Powell A.J."/>
            <person name="Barry K."/>
            <person name="Miller A.N."/>
            <person name="Grigoriev I.V."/>
            <person name="Debuchy R."/>
            <person name="Gladieux P."/>
            <person name="Thoren M.H."/>
            <person name="Johannesson H."/>
        </authorList>
    </citation>
    <scope>NUCLEOTIDE SEQUENCE</scope>
    <source>
        <strain evidence="2">CBS 168.71</strain>
    </source>
</reference>
<name>A0AAE0HB51_9PEZI</name>